<keyword evidence="2 6" id="KW-0963">Cytoplasm</keyword>
<keyword evidence="5 6" id="KW-0413">Isomerase</keyword>
<comment type="subcellular location">
    <subcellularLocation>
        <location evidence="6">Cytoplasm</location>
    </subcellularLocation>
</comment>
<feature type="binding site" evidence="6">
    <location>
        <begin position="76"/>
        <end position="77"/>
    </location>
    <ligand>
        <name>substrate</name>
    </ligand>
</feature>
<dbReference type="AlphaFoldDB" id="A0A317U4H6"/>
<dbReference type="NCBIfam" id="TIGR00652">
    <property type="entry name" value="DapF"/>
    <property type="match status" value="1"/>
</dbReference>
<dbReference type="Proteomes" id="UP000247152">
    <property type="component" value="Unassembled WGS sequence"/>
</dbReference>
<dbReference type="Gene3D" id="3.10.310.10">
    <property type="entry name" value="Diaminopimelate Epimerase, Chain A, domain 1"/>
    <property type="match status" value="2"/>
</dbReference>
<dbReference type="EMBL" id="RZGX01000005">
    <property type="protein sequence ID" value="RUR24484.1"/>
    <property type="molecule type" value="Genomic_DNA"/>
</dbReference>
<dbReference type="PANTHER" id="PTHR31689">
    <property type="entry name" value="DIAMINOPIMELATE EPIMERASE, CHLOROPLASTIC"/>
    <property type="match status" value="1"/>
</dbReference>
<dbReference type="OrthoDB" id="9805408at2"/>
<feature type="site" description="Important for dimerization" evidence="6">
    <location>
        <position position="271"/>
    </location>
</feature>
<evidence type="ECO:0000256" key="2">
    <source>
        <dbReference type="ARBA" id="ARBA00022490"/>
    </source>
</evidence>
<reference evidence="8 10" key="1">
    <citation type="submission" date="2018-05" db="EMBL/GenBank/DDBJ databases">
        <title>Legionella qingyii sp.nov., whole genome shotgun sequence.</title>
        <authorList>
            <person name="Wu H."/>
            <person name="Zhu Q."/>
            <person name="Hu C."/>
        </authorList>
    </citation>
    <scope>NUCLEOTIDE SEQUENCE [LARGE SCALE GENOMIC DNA]</scope>
    <source>
        <strain evidence="8 10">HEB18</strain>
    </source>
</reference>
<feature type="binding site" evidence="6">
    <location>
        <position position="66"/>
    </location>
    <ligand>
        <name>substrate</name>
    </ligand>
</feature>
<organism evidence="8 10">
    <name type="scientific">Legionella qingyii</name>
    <dbReference type="NCBI Taxonomy" id="2184757"/>
    <lineage>
        <taxon>Bacteria</taxon>
        <taxon>Pseudomonadati</taxon>
        <taxon>Pseudomonadota</taxon>
        <taxon>Gammaproteobacteria</taxon>
        <taxon>Legionellales</taxon>
        <taxon>Legionellaceae</taxon>
        <taxon>Legionella</taxon>
    </lineage>
</organism>
<dbReference type="SUPFAM" id="SSF54506">
    <property type="entry name" value="Diaminopimelate epimerase-like"/>
    <property type="match status" value="2"/>
</dbReference>
<feature type="active site" description="Proton donor" evidence="6">
    <location>
        <position position="75"/>
    </location>
</feature>
<evidence type="ECO:0000313" key="10">
    <source>
        <dbReference type="Proteomes" id="UP000247152"/>
    </source>
</evidence>
<feature type="binding site" evidence="6">
    <location>
        <position position="13"/>
    </location>
    <ligand>
        <name>substrate</name>
    </ligand>
</feature>
<dbReference type="Pfam" id="PF01678">
    <property type="entry name" value="DAP_epimerase"/>
    <property type="match status" value="2"/>
</dbReference>
<feature type="binding site" evidence="6">
    <location>
        <begin position="211"/>
        <end position="212"/>
    </location>
    <ligand>
        <name>substrate</name>
    </ligand>
</feature>
<dbReference type="GO" id="GO:0008837">
    <property type="term" value="F:diaminopimelate epimerase activity"/>
    <property type="evidence" value="ECO:0007669"/>
    <property type="project" value="UniProtKB-UniRule"/>
</dbReference>
<dbReference type="RefSeq" id="WP_110141657.1">
    <property type="nucleotide sequence ID" value="NZ_QHJG01000005.1"/>
</dbReference>
<evidence type="ECO:0000256" key="1">
    <source>
        <dbReference type="ARBA" id="ARBA00010219"/>
    </source>
</evidence>
<dbReference type="HAMAP" id="MF_00197">
    <property type="entry name" value="DAP_epimerase"/>
    <property type="match status" value="1"/>
</dbReference>
<comment type="similarity">
    <text evidence="1 6">Belongs to the diaminopimelate epimerase family.</text>
</comment>
<sequence>MKIKFTKMHGLGNDFIVIDGIHQNINLSPQQIATMAQRHTGIGFDQCLLIESSQQDGIDFNYRIFNADGQEVGQCGNGARCLALFAKYYGLINKNHVTVATRTTQMNLHINSDSSVSVDMGIPQLAPSTIPLRAEQQAIEYSLELQSQKMVRFHALSVGNPHAVLLVTDTETAPVDTLGKQISLHSCFPAQANVGFMQIISPQHIKLRVYERGCGETQACGSGAVAAAAIGRLYHQLDKQIKVTLPGGDLFIDWPASNKSITLTGPAVFVYEGLLF</sequence>
<evidence type="ECO:0000256" key="4">
    <source>
        <dbReference type="ARBA" id="ARBA00023154"/>
    </source>
</evidence>
<dbReference type="UniPathway" id="UPA00034">
    <property type="reaction ID" value="UER00025"/>
</dbReference>
<evidence type="ECO:0000313" key="9">
    <source>
        <dbReference type="EMBL" id="RUR24484.1"/>
    </source>
</evidence>
<proteinExistence type="inferred from homology"/>
<feature type="binding site" evidence="6">
    <location>
        <position position="160"/>
    </location>
    <ligand>
        <name>substrate</name>
    </ligand>
</feature>
<keyword evidence="4 6" id="KW-0457">Lysine biosynthesis</keyword>
<gene>
    <name evidence="6" type="primary">dapF</name>
    <name evidence="8" type="ORF">DGG96_03905</name>
    <name evidence="9" type="ORF">ELY20_05330</name>
</gene>
<dbReference type="GO" id="GO:0005829">
    <property type="term" value="C:cytosol"/>
    <property type="evidence" value="ECO:0007669"/>
    <property type="project" value="TreeGrafter"/>
</dbReference>
<dbReference type="EC" id="5.1.1.7" evidence="6 7"/>
<feature type="binding site" evidence="6">
    <location>
        <position position="193"/>
    </location>
    <ligand>
        <name>substrate</name>
    </ligand>
</feature>
<dbReference type="Proteomes" id="UP000287374">
    <property type="component" value="Unassembled WGS sequence"/>
</dbReference>
<dbReference type="FunFam" id="3.10.310.10:FF:000001">
    <property type="entry name" value="Diaminopimelate epimerase"/>
    <property type="match status" value="1"/>
</dbReference>
<comment type="function">
    <text evidence="6">Catalyzes the stereoinversion of LL-2,6-diaminopimelate (L,L-DAP) to meso-diaminopimelate (meso-DAP), a precursor of L-lysine and an essential component of the bacterial peptidoglycan.</text>
</comment>
<feature type="site" description="Could be important to modulate the pK values of the two catalytic cysteine residues" evidence="6">
    <location>
        <position position="211"/>
    </location>
</feature>
<comment type="catalytic activity">
    <reaction evidence="6">
        <text>(2S,6S)-2,6-diaminopimelate = meso-2,6-diaminopimelate</text>
        <dbReference type="Rhea" id="RHEA:15393"/>
        <dbReference type="ChEBI" id="CHEBI:57609"/>
        <dbReference type="ChEBI" id="CHEBI:57791"/>
        <dbReference type="EC" id="5.1.1.7"/>
    </reaction>
</comment>
<keyword evidence="3 6" id="KW-0028">Amino-acid biosynthesis</keyword>
<comment type="caution">
    <text evidence="8">The sequence shown here is derived from an EMBL/GenBank/DDBJ whole genome shotgun (WGS) entry which is preliminary data.</text>
</comment>
<comment type="subunit">
    <text evidence="6">Homodimer.</text>
</comment>
<dbReference type="PANTHER" id="PTHR31689:SF0">
    <property type="entry name" value="DIAMINOPIMELATE EPIMERASE"/>
    <property type="match status" value="1"/>
</dbReference>
<dbReference type="GO" id="GO:0009089">
    <property type="term" value="P:lysine biosynthetic process via diaminopimelate"/>
    <property type="evidence" value="ECO:0007669"/>
    <property type="project" value="UniProtKB-UniRule"/>
</dbReference>
<feature type="binding site" evidence="6">
    <location>
        <position position="46"/>
    </location>
    <ligand>
        <name>substrate</name>
    </ligand>
</feature>
<feature type="binding site" evidence="6">
    <location>
        <begin position="221"/>
        <end position="222"/>
    </location>
    <ligand>
        <name>substrate</name>
    </ligand>
</feature>
<feature type="active site" description="Proton acceptor" evidence="6">
    <location>
        <position position="220"/>
    </location>
</feature>
<evidence type="ECO:0000256" key="6">
    <source>
        <dbReference type="HAMAP-Rule" id="MF_00197"/>
    </source>
</evidence>
<dbReference type="EMBL" id="QHJG01000005">
    <property type="protein sequence ID" value="PWY56873.1"/>
    <property type="molecule type" value="Genomic_DNA"/>
</dbReference>
<evidence type="ECO:0000313" key="11">
    <source>
        <dbReference type="Proteomes" id="UP000287374"/>
    </source>
</evidence>
<dbReference type="InterPro" id="IPR001653">
    <property type="entry name" value="DAP_epimerase_DapF"/>
</dbReference>
<reference evidence="9 11" key="2">
    <citation type="submission" date="2018-12" db="EMBL/GenBank/DDBJ databases">
        <title>Legionella sp,whole genome shotgun sequence.</title>
        <authorList>
            <person name="Wu H."/>
        </authorList>
    </citation>
    <scope>NUCLEOTIDE SEQUENCE [LARGE SCALE GENOMIC DNA]</scope>
    <source>
        <strain evidence="9">Km489</strain>
        <strain evidence="11">km489</strain>
    </source>
</reference>
<evidence type="ECO:0000256" key="7">
    <source>
        <dbReference type="NCBIfam" id="TIGR00652"/>
    </source>
</evidence>
<evidence type="ECO:0000256" key="3">
    <source>
        <dbReference type="ARBA" id="ARBA00022605"/>
    </source>
</evidence>
<accession>A0A317U4H6</accession>
<keyword evidence="11" id="KW-1185">Reference proteome</keyword>
<evidence type="ECO:0000256" key="5">
    <source>
        <dbReference type="ARBA" id="ARBA00023235"/>
    </source>
</evidence>
<feature type="site" description="Could be important to modulate the pK values of the two catalytic cysteine residues" evidence="6">
    <location>
        <position position="162"/>
    </location>
</feature>
<evidence type="ECO:0000313" key="8">
    <source>
        <dbReference type="EMBL" id="PWY56873.1"/>
    </source>
</evidence>
<comment type="pathway">
    <text evidence="6">Amino-acid biosynthesis; L-lysine biosynthesis via DAP pathway; DL-2,6-diaminopimelate from LL-2,6-diaminopimelate: step 1/1.</text>
</comment>
<name>A0A317U4H6_9GAMM</name>
<protein>
    <recommendedName>
        <fullName evidence="6 7">Diaminopimelate epimerase</fullName>
        <shortName evidence="6">DAP epimerase</shortName>
        <ecNumber evidence="6 7">5.1.1.7</ecNumber>
    </recommendedName>
    <alternativeName>
        <fullName evidence="6">PLP-independent amino acid racemase</fullName>
    </alternativeName>
</protein>